<name>A0ABS6KJH6_9MYCO</name>
<evidence type="ECO:0000313" key="2">
    <source>
        <dbReference type="EMBL" id="MBU9763685.1"/>
    </source>
</evidence>
<dbReference type="Pfam" id="PF12708">
    <property type="entry name" value="Pect-lyase_RHGA_epim"/>
    <property type="match status" value="1"/>
</dbReference>
<dbReference type="EMBL" id="VOMB01000010">
    <property type="protein sequence ID" value="MBU9763685.1"/>
    <property type="molecule type" value="Genomic_DNA"/>
</dbReference>
<dbReference type="InterPro" id="IPR024535">
    <property type="entry name" value="RHGA/B-epi-like_pectate_lyase"/>
</dbReference>
<proteinExistence type="predicted"/>
<reference evidence="2 3" key="1">
    <citation type="journal article" date="2021" name="Sci. Rep.">
        <title>Phenotypic and genomic hallmarks of a novel, potentially pathogenic rapidly growing Mycobacterium species related to the Mycobacterium fortuitum complex.</title>
        <authorList>
            <person name="Gharbi R."/>
            <person name="Khanna V."/>
            <person name="Frigui W."/>
            <person name="Mhenni B."/>
            <person name="Brosch R."/>
            <person name="Mardassi H."/>
        </authorList>
    </citation>
    <scope>NUCLEOTIDE SEQUENCE [LARGE SCALE GENOMIC DNA]</scope>
    <source>
        <strain evidence="2 3">TNTM28</strain>
    </source>
</reference>
<sequence length="427" mass="45594">MPVIDVMSHGATGDGTTDDFAAVMSAIHQAVESGGGTVFFPAGAYALSDSIGNGSAGFAQVRLLGDGERAARLRVTANVAPISGLWRESRIENLKVDANFRGSPGFDVDLDKSYIRHCWLDGWTDFGMRINADTDGLLNWIDDNFIEQCTGYGIYTTHHFYDSWIVNNNIGSSGPNLSIEAGPVRIIANHLDGEPIHNIELRGCKSLNIIGNICENARREAIVFRMPEWMESDNEQVAIVGNNITNGGKGAPNEYPAIGIYSVDADHRTKGFNITGNFIANTDDGAGWSYAVDAQYVDDIAISGNQWDNNGYSVAPVRAEGRNVGVAGNTSGNRAVSRRSVVTLSAPGTLENSPDAEYVYLLGEGASVVRLPTAVDNTSRYTVKNISGSEAKISAHARQSVEGAAEFALAGGAAVEVISDGANWWIL</sequence>
<accession>A0ABS6KJH6</accession>
<gene>
    <name evidence="2" type="ORF">FR943_07510</name>
</gene>
<evidence type="ECO:0000313" key="3">
    <source>
        <dbReference type="Proteomes" id="UP000812982"/>
    </source>
</evidence>
<keyword evidence="3" id="KW-1185">Reference proteome</keyword>
<organism evidence="2 3">
    <name type="scientific">[Mycobacterium] fortunisiensis</name>
    <dbReference type="NCBI Taxonomy" id="2600579"/>
    <lineage>
        <taxon>Bacteria</taxon>
        <taxon>Bacillati</taxon>
        <taxon>Actinomycetota</taxon>
        <taxon>Actinomycetes</taxon>
        <taxon>Mycobacteriales</taxon>
        <taxon>Mycobacteriaceae</taxon>
        <taxon>Mycolicibacterium</taxon>
    </lineage>
</organism>
<evidence type="ECO:0000259" key="1">
    <source>
        <dbReference type="Pfam" id="PF12708"/>
    </source>
</evidence>
<feature type="domain" description="Rhamnogalacturonase A/B/Epimerase-like pectate lyase" evidence="1">
    <location>
        <begin position="4"/>
        <end position="80"/>
    </location>
</feature>
<protein>
    <recommendedName>
        <fullName evidence="1">Rhamnogalacturonase A/B/Epimerase-like pectate lyase domain-containing protein</fullName>
    </recommendedName>
</protein>
<dbReference type="Proteomes" id="UP000812982">
    <property type="component" value="Unassembled WGS sequence"/>
</dbReference>
<comment type="caution">
    <text evidence="2">The sequence shown here is derived from an EMBL/GenBank/DDBJ whole genome shotgun (WGS) entry which is preliminary data.</text>
</comment>
<dbReference type="RefSeq" id="WP_217155707.1">
    <property type="nucleotide sequence ID" value="NZ_VOMB01000010.1"/>
</dbReference>